<evidence type="ECO:0000313" key="4">
    <source>
        <dbReference type="Proteomes" id="UP001524318"/>
    </source>
</evidence>
<dbReference type="RefSeq" id="WP_254750372.1">
    <property type="nucleotide sequence ID" value="NZ_JANCLV010000007.1"/>
</dbReference>
<evidence type="ECO:0000259" key="2">
    <source>
        <dbReference type="Pfam" id="PF00561"/>
    </source>
</evidence>
<dbReference type="Gene3D" id="3.40.50.1820">
    <property type="entry name" value="alpha/beta hydrolase"/>
    <property type="match status" value="1"/>
</dbReference>
<dbReference type="InterPro" id="IPR029058">
    <property type="entry name" value="AB_hydrolase_fold"/>
</dbReference>
<protein>
    <submittedName>
        <fullName evidence="3">Alpha/beta hydrolase</fullName>
    </submittedName>
</protein>
<name>A0ABT1LT93_9MICC</name>
<dbReference type="SUPFAM" id="SSF53474">
    <property type="entry name" value="alpha/beta-Hydrolases"/>
    <property type="match status" value="1"/>
</dbReference>
<comment type="caution">
    <text evidence="3">The sequence shown here is derived from an EMBL/GenBank/DDBJ whole genome shotgun (WGS) entry which is preliminary data.</text>
</comment>
<dbReference type="InterPro" id="IPR000073">
    <property type="entry name" value="AB_hydrolase_1"/>
</dbReference>
<accession>A0ABT1LT93</accession>
<reference evidence="3 4" key="1">
    <citation type="submission" date="2022-06" db="EMBL/GenBank/DDBJ databases">
        <title>Pseudarthrobacter sp. strain RMG13 Genome sequencing and assembly.</title>
        <authorList>
            <person name="Kim I."/>
        </authorList>
    </citation>
    <scope>NUCLEOTIDE SEQUENCE [LARGE SCALE GENOMIC DNA]</scope>
    <source>
        <strain evidence="3 4">RMG13</strain>
    </source>
</reference>
<feature type="region of interest" description="Disordered" evidence="1">
    <location>
        <begin position="266"/>
        <end position="288"/>
    </location>
</feature>
<proteinExistence type="predicted"/>
<dbReference type="Proteomes" id="UP001524318">
    <property type="component" value="Unassembled WGS sequence"/>
</dbReference>
<evidence type="ECO:0000313" key="3">
    <source>
        <dbReference type="EMBL" id="MCP9000386.1"/>
    </source>
</evidence>
<dbReference type="Pfam" id="PF00561">
    <property type="entry name" value="Abhydrolase_1"/>
    <property type="match status" value="1"/>
</dbReference>
<organism evidence="3 4">
    <name type="scientific">Pseudarthrobacter humi</name>
    <dbReference type="NCBI Taxonomy" id="2952523"/>
    <lineage>
        <taxon>Bacteria</taxon>
        <taxon>Bacillati</taxon>
        <taxon>Actinomycetota</taxon>
        <taxon>Actinomycetes</taxon>
        <taxon>Micrococcales</taxon>
        <taxon>Micrococcaceae</taxon>
        <taxon>Pseudarthrobacter</taxon>
    </lineage>
</organism>
<dbReference type="PRINTS" id="PR00111">
    <property type="entry name" value="ABHYDROLASE"/>
</dbReference>
<feature type="domain" description="AB hydrolase-1" evidence="2">
    <location>
        <begin position="12"/>
        <end position="245"/>
    </location>
</feature>
<dbReference type="PANTHER" id="PTHR43798:SF6">
    <property type="entry name" value="HYDROLASE, PUTATIVE (AFU_ORTHOLOGUE AFUA_4G13070)-RELATED"/>
    <property type="match status" value="1"/>
</dbReference>
<keyword evidence="3" id="KW-0378">Hydrolase</keyword>
<dbReference type="EMBL" id="JANCLV010000007">
    <property type="protein sequence ID" value="MCP9000386.1"/>
    <property type="molecule type" value="Genomic_DNA"/>
</dbReference>
<evidence type="ECO:0000256" key="1">
    <source>
        <dbReference type="SAM" id="MobiDB-lite"/>
    </source>
</evidence>
<dbReference type="PANTHER" id="PTHR43798">
    <property type="entry name" value="MONOACYLGLYCEROL LIPASE"/>
    <property type="match status" value="1"/>
</dbReference>
<dbReference type="GO" id="GO:0016787">
    <property type="term" value="F:hydrolase activity"/>
    <property type="evidence" value="ECO:0007669"/>
    <property type="project" value="UniProtKB-KW"/>
</dbReference>
<gene>
    <name evidence="3" type="ORF">NFC73_11695</name>
</gene>
<keyword evidence="4" id="KW-1185">Reference proteome</keyword>
<dbReference type="InterPro" id="IPR050266">
    <property type="entry name" value="AB_hydrolase_sf"/>
</dbReference>
<sequence>MMHSVEFGSGTPILMIHGFCVDHHLLLGLDSVFALQGRWRRVYVDLPGMGQSPAGPEVDSADAVAEAVVSFARTTFGDEKFAVLGNSFGGMIARQVVAEFGDQVLGLALLCPVAVAEHGARTVPAQTVLQKDQVLVASLDPRDAADYEEMAVVQSMENWLRFRESVLPGLRAFDQAAVQRISSSYALGREPEHRSPKFQRPTVIITGRQDHVVGFQDQIALSGHYVQSTFAVLDRAGHNAHLDQPALTGALLGEWLVRMEDGMRDDPSGAMASLPSTRLSPGINGGPS</sequence>